<accession>A0A7J7KEG5</accession>
<evidence type="ECO:0000313" key="2">
    <source>
        <dbReference type="Proteomes" id="UP000593567"/>
    </source>
</evidence>
<sequence>MSVTQALEDDDSLQKCCPLTNEGKASCVRLTDKWVELVICAFINQCTDLDLTSQAALDLLHGICMGMDKLEKATTNRFVERDFIINWNQTDPSVRYCKK</sequence>
<dbReference type="Proteomes" id="UP000593567">
    <property type="component" value="Unassembled WGS sequence"/>
</dbReference>
<proteinExistence type="predicted"/>
<organism evidence="1 2">
    <name type="scientific">Bugula neritina</name>
    <name type="common">Brown bryozoan</name>
    <name type="synonym">Sertularia neritina</name>
    <dbReference type="NCBI Taxonomy" id="10212"/>
    <lineage>
        <taxon>Eukaryota</taxon>
        <taxon>Metazoa</taxon>
        <taxon>Spiralia</taxon>
        <taxon>Lophotrochozoa</taxon>
        <taxon>Bryozoa</taxon>
        <taxon>Gymnolaemata</taxon>
        <taxon>Cheilostomatida</taxon>
        <taxon>Flustrina</taxon>
        <taxon>Buguloidea</taxon>
        <taxon>Bugulidae</taxon>
        <taxon>Bugula</taxon>
    </lineage>
</organism>
<dbReference type="EMBL" id="VXIV02000795">
    <property type="protein sequence ID" value="KAF6036008.1"/>
    <property type="molecule type" value="Genomic_DNA"/>
</dbReference>
<dbReference type="AlphaFoldDB" id="A0A7J7KEG5"/>
<name>A0A7J7KEG5_BUGNE</name>
<comment type="caution">
    <text evidence="1">The sequence shown here is derived from an EMBL/GenBank/DDBJ whole genome shotgun (WGS) entry which is preliminary data.</text>
</comment>
<evidence type="ECO:0000313" key="1">
    <source>
        <dbReference type="EMBL" id="KAF6036008.1"/>
    </source>
</evidence>
<reference evidence="1" key="1">
    <citation type="submission" date="2020-06" db="EMBL/GenBank/DDBJ databases">
        <title>Draft genome of Bugula neritina, a colonial animal packing powerful symbionts and potential medicines.</title>
        <authorList>
            <person name="Rayko M."/>
        </authorList>
    </citation>
    <scope>NUCLEOTIDE SEQUENCE [LARGE SCALE GENOMIC DNA]</scope>
    <source>
        <strain evidence="1">Kwan_BN1</strain>
    </source>
</reference>
<dbReference type="OrthoDB" id="195672at2759"/>
<protein>
    <submittedName>
        <fullName evidence="1">Uncharacterized protein</fullName>
    </submittedName>
</protein>
<keyword evidence="2" id="KW-1185">Reference proteome</keyword>
<gene>
    <name evidence="1" type="ORF">EB796_005677</name>
</gene>